<evidence type="ECO:0000313" key="5">
    <source>
        <dbReference type="EMBL" id="TRY85899.1"/>
    </source>
</evidence>
<dbReference type="EMBL" id="SRMA01026256">
    <property type="protein sequence ID" value="TRY85899.1"/>
    <property type="molecule type" value="Genomic_DNA"/>
</dbReference>
<accession>A0A553Q7I7</accession>
<feature type="transmembrane region" description="Helical" evidence="4">
    <location>
        <begin position="69"/>
        <end position="87"/>
    </location>
</feature>
<keyword evidence="4" id="KW-0472">Membrane</keyword>
<dbReference type="PRINTS" id="PR00080">
    <property type="entry name" value="SDRFAMILY"/>
</dbReference>
<protein>
    <recommendedName>
        <fullName evidence="7">Estradiol 17-beta-dehydrogenase 2</fullName>
    </recommendedName>
</protein>
<evidence type="ECO:0000256" key="3">
    <source>
        <dbReference type="RuleBase" id="RU000363"/>
    </source>
</evidence>
<comment type="similarity">
    <text evidence="1 3">Belongs to the short-chain dehydrogenases/reductases (SDR) family.</text>
</comment>
<dbReference type="PROSITE" id="PS00061">
    <property type="entry name" value="ADH_SHORT"/>
    <property type="match status" value="1"/>
</dbReference>
<comment type="caution">
    <text evidence="5">The sequence shown here is derived from an EMBL/GenBank/DDBJ whole genome shotgun (WGS) entry which is preliminary data.</text>
</comment>
<dbReference type="PANTHER" id="PTHR43313">
    <property type="entry name" value="SHORT-CHAIN DEHYDROGENASE/REDUCTASE FAMILY 9C"/>
    <property type="match status" value="1"/>
</dbReference>
<dbReference type="AlphaFoldDB" id="A0A553Q7I7"/>
<dbReference type="Gene3D" id="3.40.50.720">
    <property type="entry name" value="NAD(P)-binding Rossmann-like Domain"/>
    <property type="match status" value="1"/>
</dbReference>
<evidence type="ECO:0000256" key="1">
    <source>
        <dbReference type="ARBA" id="ARBA00006484"/>
    </source>
</evidence>
<dbReference type="GO" id="GO:0016491">
    <property type="term" value="F:oxidoreductase activity"/>
    <property type="evidence" value="ECO:0007669"/>
    <property type="project" value="UniProtKB-KW"/>
</dbReference>
<evidence type="ECO:0000256" key="2">
    <source>
        <dbReference type="ARBA" id="ARBA00023002"/>
    </source>
</evidence>
<keyword evidence="6" id="KW-1185">Reference proteome</keyword>
<dbReference type="InterPro" id="IPR002347">
    <property type="entry name" value="SDR_fam"/>
</dbReference>
<dbReference type="PANTHER" id="PTHR43313:SF3">
    <property type="entry name" value="17-BETA-HYDROXYSTEROID DEHYDROGENASE TYPE 2"/>
    <property type="match status" value="1"/>
</dbReference>
<dbReference type="PRINTS" id="PR00081">
    <property type="entry name" value="GDHRDH"/>
</dbReference>
<evidence type="ECO:0000313" key="6">
    <source>
        <dbReference type="Proteomes" id="UP000316079"/>
    </source>
</evidence>
<evidence type="ECO:0000256" key="4">
    <source>
        <dbReference type="SAM" id="Phobius"/>
    </source>
</evidence>
<dbReference type="InterPro" id="IPR036291">
    <property type="entry name" value="NAD(P)-bd_dom_sf"/>
</dbReference>
<dbReference type="SUPFAM" id="SSF51735">
    <property type="entry name" value="NAD(P)-binding Rossmann-fold domains"/>
    <property type="match status" value="1"/>
</dbReference>
<dbReference type="OrthoDB" id="9876299at2759"/>
<feature type="transmembrane region" description="Helical" evidence="4">
    <location>
        <begin position="99"/>
        <end position="128"/>
    </location>
</feature>
<dbReference type="GO" id="GO:0008202">
    <property type="term" value="P:steroid metabolic process"/>
    <property type="evidence" value="ECO:0007669"/>
    <property type="project" value="TreeGrafter"/>
</dbReference>
<dbReference type="Pfam" id="PF00106">
    <property type="entry name" value="adh_short"/>
    <property type="match status" value="1"/>
</dbReference>
<proteinExistence type="inferred from homology"/>
<gene>
    <name evidence="5" type="ORF">DNTS_011920</name>
</gene>
<reference evidence="5 6" key="1">
    <citation type="journal article" date="2019" name="Sci. Data">
        <title>Hybrid genome assembly and annotation of Danionella translucida.</title>
        <authorList>
            <person name="Kadobianskyi M."/>
            <person name="Schulze L."/>
            <person name="Schuelke M."/>
            <person name="Judkewitz B."/>
        </authorList>
    </citation>
    <scope>NUCLEOTIDE SEQUENCE [LARGE SCALE GENOMIC DNA]</scope>
    <source>
        <strain evidence="5 6">Bolton</strain>
    </source>
</reference>
<dbReference type="STRING" id="623744.A0A553Q7I7"/>
<name>A0A553Q7I7_9TELE</name>
<organism evidence="5 6">
    <name type="scientific">Danionella cerebrum</name>
    <dbReference type="NCBI Taxonomy" id="2873325"/>
    <lineage>
        <taxon>Eukaryota</taxon>
        <taxon>Metazoa</taxon>
        <taxon>Chordata</taxon>
        <taxon>Craniata</taxon>
        <taxon>Vertebrata</taxon>
        <taxon>Euteleostomi</taxon>
        <taxon>Actinopterygii</taxon>
        <taxon>Neopterygii</taxon>
        <taxon>Teleostei</taxon>
        <taxon>Ostariophysi</taxon>
        <taxon>Cypriniformes</taxon>
        <taxon>Danionidae</taxon>
        <taxon>Danioninae</taxon>
        <taxon>Danionella</taxon>
    </lineage>
</organism>
<keyword evidence="4" id="KW-1133">Transmembrane helix</keyword>
<evidence type="ECO:0008006" key="7">
    <source>
        <dbReference type="Google" id="ProtNLM"/>
    </source>
</evidence>
<dbReference type="Proteomes" id="UP000316079">
    <property type="component" value="Unassembled WGS sequence"/>
</dbReference>
<sequence>MEMMKGVQILCSSAVDQRQVLTRLIYIQGGIHSSVRHITPGEVDRRSHLQRRRTEKPDLMRTCEAMEEAAGLLFNLLMLLCAGLLLLRAAEGRALASMMLLVCAGVTLSCCFQCSALKLGVMGVLGAVVHSREKNTRNGASDQILKVRSFTRDEDPEVDSWKPAVPLFRSFLCLAGCDSGFGLDLAWFLTRVGFRVFAGVLDESSPGALSLKEAQCGNLSVIQMDVTDSRQISLAYQQIHSQIGQSGKSTVTLKYSPHVVDGFECFVVVTLRCSSTWTGLWALVNNAGVLGYVCDGEILPISLYRKQLDVNFMGSVEVTKTFLPLIRRAKGRIISITSMGGEVPLAGFAGYGASKAALTVFNGVIRQELCRWGVKVINIQPGAFKTNIFGSREHWDHVHEEIFGGLSPEVKDSYGEVYLRSMQQRMIDMCSVSSEDKGPFLEDLKHAILSQRPKAFYYPGKAAWAIPVLYRHCPTVLSDRILKRLFKSTEVKPAEL</sequence>
<keyword evidence="4" id="KW-0812">Transmembrane</keyword>
<keyword evidence="2" id="KW-0560">Oxidoreductase</keyword>
<dbReference type="InterPro" id="IPR020904">
    <property type="entry name" value="Sc_DH/Rdtase_CS"/>
</dbReference>